<accession>A0A454XR79</accession>
<reference evidence="1" key="2">
    <citation type="submission" date="2022-06" db="UniProtKB">
        <authorList>
            <consortium name="EnsemblMetazoa"/>
        </authorList>
    </citation>
    <scope>IDENTIFICATION</scope>
    <source>
        <strain evidence="1">PS312</strain>
    </source>
</reference>
<keyword evidence="2" id="KW-1185">Reference proteome</keyword>
<evidence type="ECO:0000313" key="1">
    <source>
        <dbReference type="EnsemblMetazoa" id="PPA10776.1"/>
    </source>
</evidence>
<gene>
    <name evidence="1" type="primary">WBGene00100330</name>
</gene>
<evidence type="ECO:0000313" key="2">
    <source>
        <dbReference type="Proteomes" id="UP000005239"/>
    </source>
</evidence>
<dbReference type="EnsemblMetazoa" id="PPA10776.1">
    <property type="protein sequence ID" value="PPA10776.1"/>
    <property type="gene ID" value="WBGene00100330"/>
</dbReference>
<name>A0A454XR79_PRIPA</name>
<dbReference type="AlphaFoldDB" id="A0A454XR79"/>
<sequence>MFKFLVLLIIMFACLISITEAGNRYYYANGNYYGYGRGYGRGFRRQNYYGNYYNGYGYYNYFG</sequence>
<protein>
    <submittedName>
        <fullName evidence="1">Uncharacterized protein</fullName>
    </submittedName>
</protein>
<dbReference type="Proteomes" id="UP000005239">
    <property type="component" value="Unassembled WGS sequence"/>
</dbReference>
<organism evidence="1 2">
    <name type="scientific">Pristionchus pacificus</name>
    <name type="common">Parasitic nematode worm</name>
    <dbReference type="NCBI Taxonomy" id="54126"/>
    <lineage>
        <taxon>Eukaryota</taxon>
        <taxon>Metazoa</taxon>
        <taxon>Ecdysozoa</taxon>
        <taxon>Nematoda</taxon>
        <taxon>Chromadorea</taxon>
        <taxon>Rhabditida</taxon>
        <taxon>Rhabditina</taxon>
        <taxon>Diplogasteromorpha</taxon>
        <taxon>Diplogasteroidea</taxon>
        <taxon>Neodiplogasteridae</taxon>
        <taxon>Pristionchus</taxon>
    </lineage>
</organism>
<reference evidence="2" key="1">
    <citation type="journal article" date="2008" name="Nat. Genet.">
        <title>The Pristionchus pacificus genome provides a unique perspective on nematode lifestyle and parasitism.</title>
        <authorList>
            <person name="Dieterich C."/>
            <person name="Clifton S.W."/>
            <person name="Schuster L.N."/>
            <person name="Chinwalla A."/>
            <person name="Delehaunty K."/>
            <person name="Dinkelacker I."/>
            <person name="Fulton L."/>
            <person name="Fulton R."/>
            <person name="Godfrey J."/>
            <person name="Minx P."/>
            <person name="Mitreva M."/>
            <person name="Roeseler W."/>
            <person name="Tian H."/>
            <person name="Witte H."/>
            <person name="Yang S.P."/>
            <person name="Wilson R.K."/>
            <person name="Sommer R.J."/>
        </authorList>
    </citation>
    <scope>NUCLEOTIDE SEQUENCE [LARGE SCALE GENOMIC DNA]</scope>
    <source>
        <strain evidence="2">PS312</strain>
    </source>
</reference>
<accession>A0A8R1YGV9</accession>
<proteinExistence type="predicted"/>